<accession>A0ABW4Q3P3</accession>
<protein>
    <submittedName>
        <fullName evidence="6">GAF and ANTAR domain-containing protein</fullName>
    </submittedName>
</protein>
<dbReference type="InterPro" id="IPR029016">
    <property type="entry name" value="GAF-like_dom_sf"/>
</dbReference>
<dbReference type="Gene3D" id="1.10.10.10">
    <property type="entry name" value="Winged helix-like DNA-binding domain superfamily/Winged helix DNA-binding domain"/>
    <property type="match status" value="1"/>
</dbReference>
<evidence type="ECO:0000259" key="5">
    <source>
        <dbReference type="PROSITE" id="PS50921"/>
    </source>
</evidence>
<dbReference type="SMART" id="SM01012">
    <property type="entry name" value="ANTAR"/>
    <property type="match status" value="1"/>
</dbReference>
<evidence type="ECO:0000256" key="2">
    <source>
        <dbReference type="ARBA" id="ARBA00022777"/>
    </source>
</evidence>
<dbReference type="Gene3D" id="3.30.450.40">
    <property type="match status" value="1"/>
</dbReference>
<dbReference type="InterPro" id="IPR011006">
    <property type="entry name" value="CheY-like_superfamily"/>
</dbReference>
<evidence type="ECO:0000256" key="4">
    <source>
        <dbReference type="ARBA" id="ARBA00023163"/>
    </source>
</evidence>
<gene>
    <name evidence="6" type="ORF">ACFSFX_03785</name>
</gene>
<keyword evidence="3" id="KW-0805">Transcription regulation</keyword>
<proteinExistence type="predicted"/>
<keyword evidence="4" id="KW-0804">Transcription</keyword>
<evidence type="ECO:0000256" key="1">
    <source>
        <dbReference type="ARBA" id="ARBA00022679"/>
    </source>
</evidence>
<keyword evidence="7" id="KW-1185">Reference proteome</keyword>
<dbReference type="Proteomes" id="UP001597307">
    <property type="component" value="Unassembled WGS sequence"/>
</dbReference>
<dbReference type="SUPFAM" id="SSF52172">
    <property type="entry name" value="CheY-like"/>
    <property type="match status" value="1"/>
</dbReference>
<dbReference type="PROSITE" id="PS50921">
    <property type="entry name" value="ANTAR"/>
    <property type="match status" value="1"/>
</dbReference>
<dbReference type="SMART" id="SM00065">
    <property type="entry name" value="GAF"/>
    <property type="match status" value="1"/>
</dbReference>
<dbReference type="Pfam" id="PF03861">
    <property type="entry name" value="ANTAR"/>
    <property type="match status" value="1"/>
</dbReference>
<dbReference type="InterPro" id="IPR005561">
    <property type="entry name" value="ANTAR"/>
</dbReference>
<keyword evidence="2" id="KW-0418">Kinase</keyword>
<evidence type="ECO:0000313" key="6">
    <source>
        <dbReference type="EMBL" id="MFD1845716.1"/>
    </source>
</evidence>
<feature type="domain" description="ANTAR" evidence="5">
    <location>
        <begin position="171"/>
        <end position="232"/>
    </location>
</feature>
<evidence type="ECO:0000256" key="3">
    <source>
        <dbReference type="ARBA" id="ARBA00023015"/>
    </source>
</evidence>
<dbReference type="Pfam" id="PF13185">
    <property type="entry name" value="GAF_2"/>
    <property type="match status" value="1"/>
</dbReference>
<organism evidence="6 7">
    <name type="scientific">Arthrobacter flavus</name>
    <dbReference type="NCBI Taxonomy" id="95172"/>
    <lineage>
        <taxon>Bacteria</taxon>
        <taxon>Bacillati</taxon>
        <taxon>Actinomycetota</taxon>
        <taxon>Actinomycetes</taxon>
        <taxon>Micrococcales</taxon>
        <taxon>Micrococcaceae</taxon>
        <taxon>Arthrobacter</taxon>
    </lineage>
</organism>
<reference evidence="7" key="1">
    <citation type="journal article" date="2019" name="Int. J. Syst. Evol. Microbiol.">
        <title>The Global Catalogue of Microorganisms (GCM) 10K type strain sequencing project: providing services to taxonomists for standard genome sequencing and annotation.</title>
        <authorList>
            <consortium name="The Broad Institute Genomics Platform"/>
            <consortium name="The Broad Institute Genome Sequencing Center for Infectious Disease"/>
            <person name="Wu L."/>
            <person name="Ma J."/>
        </authorList>
    </citation>
    <scope>NUCLEOTIDE SEQUENCE [LARGE SCALE GENOMIC DNA]</scope>
    <source>
        <strain evidence="7">JCM 11496</strain>
    </source>
</reference>
<dbReference type="PIRSF" id="PIRSF036625">
    <property type="entry name" value="GAF_ANTAR"/>
    <property type="match status" value="1"/>
</dbReference>
<dbReference type="InterPro" id="IPR036388">
    <property type="entry name" value="WH-like_DNA-bd_sf"/>
</dbReference>
<dbReference type="InterPro" id="IPR003018">
    <property type="entry name" value="GAF"/>
</dbReference>
<dbReference type="EMBL" id="JBHUGA010000008">
    <property type="protein sequence ID" value="MFD1845716.1"/>
    <property type="molecule type" value="Genomic_DNA"/>
</dbReference>
<sequence>MSEAQRVESDIHNVLLDMVMDSEDVSTFLTGLTQLAAKTLTSKASGEVLCGLTLLRPRTMGTVASSSELARKTDEIQYAFDDGPCLRAARENVTVHVRDVPNDTRFPDYRDAVAEHGIRSALGIPVPLGGESRAGLDFYSTVTNAFDDNAVAAAEAFALEASKSLRLAVRMAQLSDASKHLEAAMQSRTVIDLAAGIIMAQNRCSQDEAVEILKSASSARNIKLREVASAVVASAHQAPTNTHFDK</sequence>
<dbReference type="InterPro" id="IPR012074">
    <property type="entry name" value="GAF_ANTAR"/>
</dbReference>
<dbReference type="RefSeq" id="WP_343877427.1">
    <property type="nucleotide sequence ID" value="NZ_BAAAIJ010000005.1"/>
</dbReference>
<keyword evidence="1" id="KW-0808">Transferase</keyword>
<name>A0ABW4Q3P3_9MICC</name>
<comment type="caution">
    <text evidence="6">The sequence shown here is derived from an EMBL/GenBank/DDBJ whole genome shotgun (WGS) entry which is preliminary data.</text>
</comment>
<dbReference type="SUPFAM" id="SSF55781">
    <property type="entry name" value="GAF domain-like"/>
    <property type="match status" value="1"/>
</dbReference>
<evidence type="ECO:0000313" key="7">
    <source>
        <dbReference type="Proteomes" id="UP001597307"/>
    </source>
</evidence>